<feature type="transmembrane region" description="Helical" evidence="7">
    <location>
        <begin position="172"/>
        <end position="194"/>
    </location>
</feature>
<keyword evidence="4" id="KW-0677">Repeat</keyword>
<evidence type="ECO:0000259" key="8">
    <source>
        <dbReference type="PROSITE" id="PS51202"/>
    </source>
</evidence>
<comment type="subcellular location">
    <subcellularLocation>
        <location evidence="1">Membrane</location>
        <topology evidence="1">Multi-pass membrane protein</topology>
    </subcellularLocation>
</comment>
<evidence type="ECO:0000256" key="5">
    <source>
        <dbReference type="ARBA" id="ARBA00022989"/>
    </source>
</evidence>
<evidence type="ECO:0000256" key="1">
    <source>
        <dbReference type="ARBA" id="ARBA00004141"/>
    </source>
</evidence>
<evidence type="ECO:0000313" key="9">
    <source>
        <dbReference type="EMBL" id="MFC7317608.1"/>
    </source>
</evidence>
<reference evidence="9 10" key="1">
    <citation type="journal article" date="2019" name="Int. J. Syst. Evol. Microbiol.">
        <title>The Global Catalogue of Microorganisms (GCM) 10K type strain sequencing project: providing services to taxonomists for standard genome sequencing and annotation.</title>
        <authorList>
            <consortium name="The Broad Institute Genomics Platform"/>
            <consortium name="The Broad Institute Genome Sequencing Center for Infectious Disease"/>
            <person name="Wu L."/>
            <person name="Ma J."/>
        </authorList>
    </citation>
    <scope>NUCLEOTIDE SEQUENCE [LARGE SCALE GENOMIC DNA]</scope>
    <source>
        <strain evidence="9 10">PSR21</strain>
    </source>
</reference>
<feature type="transmembrane region" description="Helical" evidence="7">
    <location>
        <begin position="447"/>
        <end position="466"/>
    </location>
</feature>
<dbReference type="InterPro" id="IPR036721">
    <property type="entry name" value="RCK_C_sf"/>
</dbReference>
<keyword evidence="10" id="KW-1185">Reference proteome</keyword>
<keyword evidence="3 7" id="KW-0812">Transmembrane</keyword>
<dbReference type="InterPro" id="IPR006037">
    <property type="entry name" value="RCK_C"/>
</dbReference>
<dbReference type="Pfam" id="PF02080">
    <property type="entry name" value="TrkA_C"/>
    <property type="match status" value="2"/>
</dbReference>
<evidence type="ECO:0000256" key="7">
    <source>
        <dbReference type="SAM" id="Phobius"/>
    </source>
</evidence>
<dbReference type="EMBL" id="JBHTBF010000002">
    <property type="protein sequence ID" value="MFC7317608.1"/>
    <property type="molecule type" value="Genomic_DNA"/>
</dbReference>
<evidence type="ECO:0000256" key="6">
    <source>
        <dbReference type="ARBA" id="ARBA00023136"/>
    </source>
</evidence>
<dbReference type="Proteomes" id="UP001596547">
    <property type="component" value="Unassembled WGS sequence"/>
</dbReference>
<dbReference type="Gene3D" id="3.30.70.1450">
    <property type="entry name" value="Regulator of K+ conductance, C-terminal domain"/>
    <property type="match status" value="2"/>
</dbReference>
<dbReference type="PANTHER" id="PTHR43652">
    <property type="entry name" value="BASIC AMINO ACID ANTIPORTER YFCC-RELATED"/>
    <property type="match status" value="1"/>
</dbReference>
<proteinExistence type="predicted"/>
<dbReference type="InterPro" id="IPR004680">
    <property type="entry name" value="Cit_transptr-like_dom"/>
</dbReference>
<accession>A0ABD6ACG0</accession>
<feature type="transmembrane region" description="Helical" evidence="7">
    <location>
        <begin position="571"/>
        <end position="593"/>
    </location>
</feature>
<feature type="transmembrane region" description="Helical" evidence="7">
    <location>
        <begin position="403"/>
        <end position="435"/>
    </location>
</feature>
<feature type="transmembrane region" description="Helical" evidence="7">
    <location>
        <begin position="56"/>
        <end position="74"/>
    </location>
</feature>
<comment type="caution">
    <text evidence="9">The sequence shown here is derived from an EMBL/GenBank/DDBJ whole genome shotgun (WGS) entry which is preliminary data.</text>
</comment>
<dbReference type="InterPro" id="IPR031312">
    <property type="entry name" value="Na/sul_symport_CS"/>
</dbReference>
<dbReference type="CDD" id="cd01115">
    <property type="entry name" value="SLC13_permease"/>
    <property type="match status" value="1"/>
</dbReference>
<name>A0ABD6ACG0_9EURY</name>
<evidence type="ECO:0000256" key="4">
    <source>
        <dbReference type="ARBA" id="ARBA00022737"/>
    </source>
</evidence>
<organism evidence="9 10">
    <name type="scientific">Halomarina halobia</name>
    <dbReference type="NCBI Taxonomy" id="3033386"/>
    <lineage>
        <taxon>Archaea</taxon>
        <taxon>Methanobacteriati</taxon>
        <taxon>Methanobacteriota</taxon>
        <taxon>Stenosarchaea group</taxon>
        <taxon>Halobacteria</taxon>
        <taxon>Halobacteriales</taxon>
        <taxon>Natronomonadaceae</taxon>
        <taxon>Halomarina</taxon>
    </lineage>
</organism>
<feature type="domain" description="RCK C-terminal" evidence="8">
    <location>
        <begin position="299"/>
        <end position="385"/>
    </location>
</feature>
<dbReference type="GeneID" id="79315712"/>
<dbReference type="PANTHER" id="PTHR43652:SF2">
    <property type="entry name" value="BASIC AMINO ACID ANTIPORTER YFCC-RELATED"/>
    <property type="match status" value="1"/>
</dbReference>
<dbReference type="GO" id="GO:0016020">
    <property type="term" value="C:membrane"/>
    <property type="evidence" value="ECO:0007669"/>
    <property type="project" value="UniProtKB-SubCell"/>
</dbReference>
<sequence length="594" mass="63156">MLVVFGITLLAFLLFASEVVPVDVTALITMALLMILEPWTRISIDEGISGFSNEATITVLAMFILSAGISRTGAVQMLSRWMASYAGTDERKQLLAVIGVAGLPSAVLNNTPIVAMLIPAVSDLARGGGTSPSKLLIPLSYSAMVGGMLTLIGTSTNIVASDVSRRLLGHPFSMFEFTVLGAIVFVTGTVYLVLVGQRLLPERIDPDEGLLEEYEMEGYLTEVVVDEDSPLLGESVDAILEETDLDVEVIQLIRDGERYIEPFSEVEIRAGDVFIVRANLATVQALIRAEGLSFASPDVTEEELEAVSRRKTLVELVIPAQSRLVGASLSESLFRERYDANVLAIRRERTLLHNRLDELLLRGGDTLLVQATEESLNALATDPDVIVAHQVADPDYRTGKIPVAVAIIGSVVGLAALGVVDILVAALSGVILMLFTGVLNPDELYDAIEWNVIFLLAGLIPLGIAFEETGAAALIGALVAQSGTVLPPIGVLWLFYVVTALTTALVSNAGSVVLLIPVGVATAAQIGADPFAFVLAVTFAASADFMTPIGYQTNLLVYGPGGYRFTDYFRVGAPLQVLLSVATVVGIALIWGVT</sequence>
<feature type="transmembrane region" description="Helical" evidence="7">
    <location>
        <begin position="531"/>
        <end position="551"/>
    </location>
</feature>
<keyword evidence="2" id="KW-0813">Transport</keyword>
<dbReference type="RefSeq" id="WP_276305734.1">
    <property type="nucleotide sequence ID" value="NZ_CP119992.1"/>
</dbReference>
<dbReference type="PROSITE" id="PS51202">
    <property type="entry name" value="RCK_C"/>
    <property type="match status" value="2"/>
</dbReference>
<dbReference type="PROSITE" id="PS01271">
    <property type="entry name" value="NA_SULFATE"/>
    <property type="match status" value="1"/>
</dbReference>
<feature type="transmembrane region" description="Helical" evidence="7">
    <location>
        <begin position="139"/>
        <end position="160"/>
    </location>
</feature>
<dbReference type="SUPFAM" id="SSF116726">
    <property type="entry name" value="TrkA C-terminal domain-like"/>
    <property type="match status" value="2"/>
</dbReference>
<dbReference type="AlphaFoldDB" id="A0ABD6ACG0"/>
<evidence type="ECO:0000256" key="2">
    <source>
        <dbReference type="ARBA" id="ARBA00022448"/>
    </source>
</evidence>
<feature type="transmembrane region" description="Helical" evidence="7">
    <location>
        <begin position="504"/>
        <end position="524"/>
    </location>
</feature>
<dbReference type="Pfam" id="PF03600">
    <property type="entry name" value="CitMHS"/>
    <property type="match status" value="1"/>
</dbReference>
<gene>
    <name evidence="9" type="ORF">ACFQPE_12550</name>
</gene>
<feature type="transmembrane region" description="Helical" evidence="7">
    <location>
        <begin position="473"/>
        <end position="498"/>
    </location>
</feature>
<feature type="domain" description="RCK C-terminal" evidence="8">
    <location>
        <begin position="208"/>
        <end position="292"/>
    </location>
</feature>
<dbReference type="InterPro" id="IPR051679">
    <property type="entry name" value="DASS-Related_Transporters"/>
</dbReference>
<evidence type="ECO:0000313" key="10">
    <source>
        <dbReference type="Proteomes" id="UP001596547"/>
    </source>
</evidence>
<keyword evidence="5 7" id="KW-1133">Transmembrane helix</keyword>
<evidence type="ECO:0000256" key="3">
    <source>
        <dbReference type="ARBA" id="ARBA00022692"/>
    </source>
</evidence>
<protein>
    <submittedName>
        <fullName evidence="9">SLC13 family permease</fullName>
    </submittedName>
</protein>
<feature type="transmembrane region" description="Helical" evidence="7">
    <location>
        <begin position="94"/>
        <end position="118"/>
    </location>
</feature>
<keyword evidence="6 7" id="KW-0472">Membrane</keyword>